<dbReference type="Proteomes" id="UP000886842">
    <property type="component" value="Unassembled WGS sequence"/>
</dbReference>
<gene>
    <name evidence="3" type="ORF">IAA98_00015</name>
</gene>
<dbReference type="PANTHER" id="PTHR43708:SF8">
    <property type="entry name" value="OXIDOREDUCTASE"/>
    <property type="match status" value="1"/>
</dbReference>
<dbReference type="Pfam" id="PF22725">
    <property type="entry name" value="GFO_IDH_MocA_C3"/>
    <property type="match status" value="1"/>
</dbReference>
<dbReference type="Gene3D" id="3.40.50.720">
    <property type="entry name" value="NAD(P)-binding Rossmann-like Domain"/>
    <property type="match status" value="1"/>
</dbReference>
<evidence type="ECO:0000259" key="1">
    <source>
        <dbReference type="Pfam" id="PF01408"/>
    </source>
</evidence>
<dbReference type="Gene3D" id="3.30.360.10">
    <property type="entry name" value="Dihydrodipicolinate Reductase, domain 2"/>
    <property type="match status" value="1"/>
</dbReference>
<dbReference type="SUPFAM" id="SSF55347">
    <property type="entry name" value="Glyceraldehyde-3-phosphate dehydrogenase-like, C-terminal domain"/>
    <property type="match status" value="1"/>
</dbReference>
<evidence type="ECO:0000313" key="4">
    <source>
        <dbReference type="Proteomes" id="UP000886842"/>
    </source>
</evidence>
<evidence type="ECO:0000259" key="2">
    <source>
        <dbReference type="Pfam" id="PF22725"/>
    </source>
</evidence>
<reference evidence="3" key="1">
    <citation type="submission" date="2020-10" db="EMBL/GenBank/DDBJ databases">
        <authorList>
            <person name="Gilroy R."/>
        </authorList>
    </citation>
    <scope>NUCLEOTIDE SEQUENCE</scope>
    <source>
        <strain evidence="3">ChiGjej1B1-24693</strain>
    </source>
</reference>
<dbReference type="InterPro" id="IPR055170">
    <property type="entry name" value="GFO_IDH_MocA-like_dom"/>
</dbReference>
<protein>
    <submittedName>
        <fullName evidence="3">Gfo/Idh/MocA family oxidoreductase</fullName>
    </submittedName>
</protein>
<sequence length="347" mass="37814">MATDKISVGILGLGRSGWGIHAKGLEDLPEQFTVAAVADPMPERQQEAREKFGCETYDTPEQLIAESDVELVTIATPSHTHAALAQQALAAGKHVVVEKPMAGSVAEIDELIAASEKSGTIITAFQNQRLDPSFLAVKDVFDSGRIGEPVLIRRTVHRFQRRNDWQTLRGHGGGELPNTALHFLDQLLTLVPVEMPVELLADLRQLNSAGDAEDHVKLTIRPESGPVLDLESSMVVAAPQESWFVVGTKGTISGTPGELTVKWTDLDALPDLEANPNTPEGRAYGNGETYEWQTETIDVPSPNQRTQGYYSKLYDTIRNGAELFVTPASVRRVAEVVDRARAQSNFA</sequence>
<dbReference type="AlphaFoldDB" id="A0A9D1KL16"/>
<dbReference type="PANTHER" id="PTHR43708">
    <property type="entry name" value="CONSERVED EXPRESSED OXIDOREDUCTASE (EUROFUNG)"/>
    <property type="match status" value="1"/>
</dbReference>
<feature type="domain" description="Gfo/Idh/MocA-like oxidoreductase N-terminal" evidence="1">
    <location>
        <begin position="6"/>
        <end position="123"/>
    </location>
</feature>
<evidence type="ECO:0000313" key="3">
    <source>
        <dbReference type="EMBL" id="HIT73951.1"/>
    </source>
</evidence>
<proteinExistence type="predicted"/>
<dbReference type="GO" id="GO:0000166">
    <property type="term" value="F:nucleotide binding"/>
    <property type="evidence" value="ECO:0007669"/>
    <property type="project" value="InterPro"/>
</dbReference>
<reference evidence="3" key="2">
    <citation type="journal article" date="2021" name="PeerJ">
        <title>Extensive microbial diversity within the chicken gut microbiome revealed by metagenomics and culture.</title>
        <authorList>
            <person name="Gilroy R."/>
            <person name="Ravi A."/>
            <person name="Getino M."/>
            <person name="Pursley I."/>
            <person name="Horton D.L."/>
            <person name="Alikhan N.F."/>
            <person name="Baker D."/>
            <person name="Gharbi K."/>
            <person name="Hall N."/>
            <person name="Watson M."/>
            <person name="Adriaenssens E.M."/>
            <person name="Foster-Nyarko E."/>
            <person name="Jarju S."/>
            <person name="Secka A."/>
            <person name="Antonio M."/>
            <person name="Oren A."/>
            <person name="Chaudhuri R.R."/>
            <person name="La Ragione R."/>
            <person name="Hildebrand F."/>
            <person name="Pallen M.J."/>
        </authorList>
    </citation>
    <scope>NUCLEOTIDE SEQUENCE</scope>
    <source>
        <strain evidence="3">ChiGjej1B1-24693</strain>
    </source>
</reference>
<accession>A0A9D1KL16</accession>
<organism evidence="3 4">
    <name type="scientific">Candidatus Avipropionibacterium avicola</name>
    <dbReference type="NCBI Taxonomy" id="2840701"/>
    <lineage>
        <taxon>Bacteria</taxon>
        <taxon>Bacillati</taxon>
        <taxon>Actinomycetota</taxon>
        <taxon>Actinomycetes</taxon>
        <taxon>Propionibacteriales</taxon>
        <taxon>Propionibacteriaceae</taxon>
        <taxon>Propionibacteriaceae incertae sedis</taxon>
        <taxon>Candidatus Avipropionibacterium</taxon>
    </lineage>
</organism>
<comment type="caution">
    <text evidence="3">The sequence shown here is derived from an EMBL/GenBank/DDBJ whole genome shotgun (WGS) entry which is preliminary data.</text>
</comment>
<feature type="domain" description="GFO/IDH/MocA-like oxidoreductase" evidence="2">
    <location>
        <begin position="134"/>
        <end position="252"/>
    </location>
</feature>
<dbReference type="InterPro" id="IPR000683">
    <property type="entry name" value="Gfo/Idh/MocA-like_OxRdtase_N"/>
</dbReference>
<dbReference type="Pfam" id="PF01408">
    <property type="entry name" value="GFO_IDH_MocA"/>
    <property type="match status" value="1"/>
</dbReference>
<name>A0A9D1KL16_9ACTN</name>
<dbReference type="InterPro" id="IPR036291">
    <property type="entry name" value="NAD(P)-bd_dom_sf"/>
</dbReference>
<dbReference type="InterPro" id="IPR051317">
    <property type="entry name" value="Gfo/Idh/MocA_oxidoreduct"/>
</dbReference>
<dbReference type="SUPFAM" id="SSF51735">
    <property type="entry name" value="NAD(P)-binding Rossmann-fold domains"/>
    <property type="match status" value="1"/>
</dbReference>
<dbReference type="EMBL" id="DVLP01000001">
    <property type="protein sequence ID" value="HIT73951.1"/>
    <property type="molecule type" value="Genomic_DNA"/>
</dbReference>